<dbReference type="AlphaFoldDB" id="A0AAD4QAF1"/>
<evidence type="ECO:0000256" key="1">
    <source>
        <dbReference type="SAM" id="MobiDB-lite"/>
    </source>
</evidence>
<evidence type="ECO:0000259" key="3">
    <source>
        <dbReference type="Pfam" id="PF25871"/>
    </source>
</evidence>
<accession>A0AAD4QAF1</accession>
<evidence type="ECO:0000313" key="5">
    <source>
        <dbReference type="Proteomes" id="UP001201163"/>
    </source>
</evidence>
<feature type="domain" description="PEX14-like helix-turn-helix" evidence="3">
    <location>
        <begin position="15"/>
        <end position="73"/>
    </location>
</feature>
<gene>
    <name evidence="4" type="ORF">EDB92DRAFT_1946305</name>
</gene>
<dbReference type="EMBL" id="JAKELL010000029">
    <property type="protein sequence ID" value="KAH8990772.1"/>
    <property type="molecule type" value="Genomic_DNA"/>
</dbReference>
<dbReference type="PANTHER" id="PTHR36855:SF1">
    <property type="entry name" value="PEROXISOME MEMBRANE ANCHOR PROTEIN PEX14P N-TERMINAL DOMAIN-CONTAINING PROTEIN"/>
    <property type="match status" value="1"/>
</dbReference>
<feature type="compositionally biased region" description="Basic and acidic residues" evidence="1">
    <location>
        <begin position="106"/>
        <end position="118"/>
    </location>
</feature>
<dbReference type="InterPro" id="IPR058841">
    <property type="entry name" value="HTH_76"/>
</dbReference>
<name>A0AAD4QAF1_9AGAM</name>
<comment type="caution">
    <text evidence="4">The sequence shown here is derived from an EMBL/GenBank/DDBJ whole genome shotgun (WGS) entry which is preliminary data.</text>
</comment>
<dbReference type="PANTHER" id="PTHR36855">
    <property type="entry name" value="CHROMOSOME 10, WHOLE GENOME SHOTGUN SEQUENCE"/>
    <property type="match status" value="1"/>
</dbReference>
<dbReference type="Pfam" id="PF25871">
    <property type="entry name" value="HTH_76"/>
    <property type="match status" value="1"/>
</dbReference>
<dbReference type="InterPro" id="IPR040554">
    <property type="entry name" value="KPWE_PEX14_dom"/>
</dbReference>
<evidence type="ECO:0000313" key="4">
    <source>
        <dbReference type="EMBL" id="KAH8990772.1"/>
    </source>
</evidence>
<organism evidence="4 5">
    <name type="scientific">Lactarius akahatsu</name>
    <dbReference type="NCBI Taxonomy" id="416441"/>
    <lineage>
        <taxon>Eukaryota</taxon>
        <taxon>Fungi</taxon>
        <taxon>Dikarya</taxon>
        <taxon>Basidiomycota</taxon>
        <taxon>Agaricomycotina</taxon>
        <taxon>Agaricomycetes</taxon>
        <taxon>Russulales</taxon>
        <taxon>Russulaceae</taxon>
        <taxon>Lactarius</taxon>
    </lineage>
</organism>
<sequence length="145" mass="15740">MATDESKADPLAIYAGYSFTDDQSYQAGLSTLYASGALDGLSDETKEDLLRKSRVFYFNQAHGCNISESDAKQLEVEGRRSASEVPTAQAARTLTFAELQALIDQGKTDEIPNNKHIPDALNDAAPSQSSAPQRKKPWEVASQAE</sequence>
<evidence type="ECO:0000259" key="2">
    <source>
        <dbReference type="Pfam" id="PF17733"/>
    </source>
</evidence>
<protein>
    <submittedName>
        <fullName evidence="4">Uncharacterized protein</fullName>
    </submittedName>
</protein>
<proteinExistence type="predicted"/>
<dbReference type="Pfam" id="PF17733">
    <property type="entry name" value="KPWE_dom"/>
    <property type="match status" value="1"/>
</dbReference>
<dbReference type="Proteomes" id="UP001201163">
    <property type="component" value="Unassembled WGS sequence"/>
</dbReference>
<reference evidence="4" key="1">
    <citation type="submission" date="2022-01" db="EMBL/GenBank/DDBJ databases">
        <title>Comparative genomics reveals a dynamic genome evolution in the ectomycorrhizal milk-cap (Lactarius) mushrooms.</title>
        <authorList>
            <consortium name="DOE Joint Genome Institute"/>
            <person name="Lebreton A."/>
            <person name="Tang N."/>
            <person name="Kuo A."/>
            <person name="LaButti K."/>
            <person name="Drula E."/>
            <person name="Barry K."/>
            <person name="Clum A."/>
            <person name="Lipzen A."/>
            <person name="Mousain D."/>
            <person name="Ng V."/>
            <person name="Wang R."/>
            <person name="Wang X."/>
            <person name="Dai Y."/>
            <person name="Henrissat B."/>
            <person name="Grigoriev I.V."/>
            <person name="Guerin-Laguette A."/>
            <person name="Yu F."/>
            <person name="Martin F.M."/>
        </authorList>
    </citation>
    <scope>NUCLEOTIDE SEQUENCE</scope>
    <source>
        <strain evidence="4">QP</strain>
    </source>
</reference>
<feature type="region of interest" description="Disordered" evidence="1">
    <location>
        <begin position="105"/>
        <end position="145"/>
    </location>
</feature>
<feature type="domain" description="Peroxisomal membrane protein PEX14-like KPWE" evidence="2">
    <location>
        <begin position="92"/>
        <end position="139"/>
    </location>
</feature>
<keyword evidence="5" id="KW-1185">Reference proteome</keyword>